<gene>
    <name evidence="12" type="ORF">CLF_104120</name>
</gene>
<dbReference type="AlphaFoldDB" id="G7YB09"/>
<evidence type="ECO:0000256" key="2">
    <source>
        <dbReference type="ARBA" id="ARBA00004123"/>
    </source>
</evidence>
<feature type="compositionally biased region" description="Acidic residues" evidence="10">
    <location>
        <begin position="238"/>
        <end position="258"/>
    </location>
</feature>
<feature type="domain" description="Transcription factor Iwr1" evidence="11">
    <location>
        <begin position="201"/>
        <end position="271"/>
    </location>
</feature>
<evidence type="ECO:0000313" key="13">
    <source>
        <dbReference type="Proteomes" id="UP000008909"/>
    </source>
</evidence>
<protein>
    <recommendedName>
        <fullName evidence="5">Probable RNA polymerase II nuclear localization protein SLC7A6OS</fullName>
    </recommendedName>
</protein>
<keyword evidence="7" id="KW-0963">Cytoplasm</keyword>
<dbReference type="InterPro" id="IPR040218">
    <property type="entry name" value="SLC7A6OS"/>
</dbReference>
<keyword evidence="9" id="KW-0539">Nucleus</keyword>
<dbReference type="GO" id="GO:0005737">
    <property type="term" value="C:cytoplasm"/>
    <property type="evidence" value="ECO:0007669"/>
    <property type="project" value="UniProtKB-SubCell"/>
</dbReference>
<evidence type="ECO:0000256" key="9">
    <source>
        <dbReference type="ARBA" id="ARBA00023242"/>
    </source>
</evidence>
<dbReference type="GO" id="GO:0015031">
    <property type="term" value="P:protein transport"/>
    <property type="evidence" value="ECO:0007669"/>
    <property type="project" value="UniProtKB-KW"/>
</dbReference>
<dbReference type="GO" id="GO:0032502">
    <property type="term" value="P:developmental process"/>
    <property type="evidence" value="ECO:0007669"/>
    <property type="project" value="TreeGrafter"/>
</dbReference>
<evidence type="ECO:0000256" key="3">
    <source>
        <dbReference type="ARBA" id="ARBA00004496"/>
    </source>
</evidence>
<evidence type="ECO:0000256" key="4">
    <source>
        <dbReference type="ARBA" id="ARBA00010218"/>
    </source>
</evidence>
<dbReference type="PANTHER" id="PTHR31196">
    <property type="entry name" value="RNA POLYMERASE II NUCLEAR LOCALIZATION PROTEIN SLC7A6OS-RELATED"/>
    <property type="match status" value="1"/>
</dbReference>
<comment type="similarity">
    <text evidence="4">Belongs to the IWR1/SLC7A6OS family.</text>
</comment>
<dbReference type="Pfam" id="PF08574">
    <property type="entry name" value="Iwr1"/>
    <property type="match status" value="1"/>
</dbReference>
<dbReference type="GO" id="GO:0005634">
    <property type="term" value="C:nucleus"/>
    <property type="evidence" value="ECO:0007669"/>
    <property type="project" value="UniProtKB-SubCell"/>
</dbReference>
<dbReference type="EMBL" id="DF143016">
    <property type="protein sequence ID" value="GAA50143.1"/>
    <property type="molecule type" value="Genomic_DNA"/>
</dbReference>
<dbReference type="InterPro" id="IPR013883">
    <property type="entry name" value="TF_Iwr1_dom"/>
</dbReference>
<evidence type="ECO:0000256" key="10">
    <source>
        <dbReference type="SAM" id="MobiDB-lite"/>
    </source>
</evidence>
<keyword evidence="8" id="KW-0653">Protein transport</keyword>
<keyword evidence="6" id="KW-0813">Transport</keyword>
<sequence>MQDTSLLCFHIHLVCMTLLSTSTPWTKHYFSSTYTCFTLIFHFSMTVYLRVKRPRNETAVVSAFETEPIKKLCRLDSDPVSPTVFRYVGSQKLGDEISYDTLSSLNRVNTRGTGKLILNTNSGTILSCDGTRDVDCEVKINTLKRSTSTSLTSKDCAGPPAKVLKIIDIIPESTQLDTLLRELQVGTSPVSKRLPEESEIDYVYDLYLLERRTRQRRSRSASSSSSRSHSSRYAENEIVFDDIYGQDDDVHDDEDDSNSESNWRNDYPDEEDTTDDDDDDSSSSSSADRKSNADSDDAYIYSY</sequence>
<organism evidence="12 13">
    <name type="scientific">Clonorchis sinensis</name>
    <name type="common">Chinese liver fluke</name>
    <dbReference type="NCBI Taxonomy" id="79923"/>
    <lineage>
        <taxon>Eukaryota</taxon>
        <taxon>Metazoa</taxon>
        <taxon>Spiralia</taxon>
        <taxon>Lophotrochozoa</taxon>
        <taxon>Platyhelminthes</taxon>
        <taxon>Trematoda</taxon>
        <taxon>Digenea</taxon>
        <taxon>Opisthorchiida</taxon>
        <taxon>Opisthorchiata</taxon>
        <taxon>Opisthorchiidae</taxon>
        <taxon>Clonorchis</taxon>
    </lineage>
</organism>
<evidence type="ECO:0000256" key="5">
    <source>
        <dbReference type="ARBA" id="ARBA00017036"/>
    </source>
</evidence>
<evidence type="ECO:0000259" key="11">
    <source>
        <dbReference type="Pfam" id="PF08574"/>
    </source>
</evidence>
<comment type="function">
    <text evidence="1">Directs RNA polymerase II nuclear import.</text>
</comment>
<reference key="2">
    <citation type="submission" date="2011-10" db="EMBL/GenBank/DDBJ databases">
        <title>The genome and transcriptome sequence of Clonorchis sinensis provide insights into the carcinogenic liver fluke.</title>
        <authorList>
            <person name="Wang X."/>
            <person name="Huang Y."/>
            <person name="Chen W."/>
            <person name="Liu H."/>
            <person name="Guo L."/>
            <person name="Chen Y."/>
            <person name="Luo F."/>
            <person name="Zhou W."/>
            <person name="Sun J."/>
            <person name="Mao Q."/>
            <person name="Liang P."/>
            <person name="Zhou C."/>
            <person name="Tian Y."/>
            <person name="Men J."/>
            <person name="Lv X."/>
            <person name="Huang L."/>
            <person name="Zhou J."/>
            <person name="Hu Y."/>
            <person name="Li R."/>
            <person name="Zhang F."/>
            <person name="Lei H."/>
            <person name="Li X."/>
            <person name="Hu X."/>
            <person name="Liang C."/>
            <person name="Xu J."/>
            <person name="Wu Z."/>
            <person name="Yu X."/>
        </authorList>
    </citation>
    <scope>NUCLEOTIDE SEQUENCE</scope>
    <source>
        <strain>Henan</strain>
    </source>
</reference>
<reference evidence="12" key="1">
    <citation type="journal article" date="2011" name="Genome Biol.">
        <title>The draft genome of the carcinogenic human liver fluke Clonorchis sinensis.</title>
        <authorList>
            <person name="Wang X."/>
            <person name="Chen W."/>
            <person name="Huang Y."/>
            <person name="Sun J."/>
            <person name="Men J."/>
            <person name="Liu H."/>
            <person name="Luo F."/>
            <person name="Guo L."/>
            <person name="Lv X."/>
            <person name="Deng C."/>
            <person name="Zhou C."/>
            <person name="Fan Y."/>
            <person name="Li X."/>
            <person name="Huang L."/>
            <person name="Hu Y."/>
            <person name="Liang C."/>
            <person name="Hu X."/>
            <person name="Xu J."/>
            <person name="Yu X."/>
        </authorList>
    </citation>
    <scope>NUCLEOTIDE SEQUENCE [LARGE SCALE GENOMIC DNA]</scope>
    <source>
        <strain evidence="12">Henan</strain>
    </source>
</reference>
<evidence type="ECO:0000256" key="1">
    <source>
        <dbReference type="ARBA" id="ARBA00003202"/>
    </source>
</evidence>
<name>G7YB09_CLOSI</name>
<evidence type="ECO:0000313" key="12">
    <source>
        <dbReference type="EMBL" id="GAA50143.1"/>
    </source>
</evidence>
<keyword evidence="13" id="KW-1185">Reference proteome</keyword>
<evidence type="ECO:0000256" key="7">
    <source>
        <dbReference type="ARBA" id="ARBA00022490"/>
    </source>
</evidence>
<dbReference type="Proteomes" id="UP000008909">
    <property type="component" value="Unassembled WGS sequence"/>
</dbReference>
<proteinExistence type="inferred from homology"/>
<evidence type="ECO:0000256" key="6">
    <source>
        <dbReference type="ARBA" id="ARBA00022448"/>
    </source>
</evidence>
<evidence type="ECO:0000256" key="8">
    <source>
        <dbReference type="ARBA" id="ARBA00022927"/>
    </source>
</evidence>
<feature type="compositionally biased region" description="Acidic residues" evidence="10">
    <location>
        <begin position="268"/>
        <end position="281"/>
    </location>
</feature>
<comment type="subcellular location">
    <subcellularLocation>
        <location evidence="3">Cytoplasm</location>
    </subcellularLocation>
    <subcellularLocation>
        <location evidence="2">Nucleus</location>
    </subcellularLocation>
</comment>
<accession>G7YB09</accession>
<feature type="region of interest" description="Disordered" evidence="10">
    <location>
        <begin position="215"/>
        <end position="303"/>
    </location>
</feature>
<dbReference type="PANTHER" id="PTHR31196:SF2">
    <property type="entry name" value="RNA POLYMERASE II NUCLEAR LOCALIZATION PROTEIN SLC7A6OS-RELATED"/>
    <property type="match status" value="1"/>
</dbReference>